<dbReference type="EMBL" id="WHUW01000050">
    <property type="protein sequence ID" value="KAF8431457.1"/>
    <property type="molecule type" value="Genomic_DNA"/>
</dbReference>
<sequence>MAYPKSITDTVEGMKKETSVTLGWDVVVNYTESDINNLLYETFKDKSKEQITEIKCKIKVLDITNPTNFIYIHYDFKLAAPLLNFNSRSAQGPSCNLTLPIIDGTVQPEGGEPAIIRPGRYSLVLGTLKLATAKGAADPDTKPYDDPFVIPDQGSKQGCVVIDLPTSRDLTVDIKVDKNSSIPEIPILDSFIPNVCLEIEKFFRVPDKAIRYEIARVKAIPPPSGTIQLKAISFRFHAFLPSESKNSNDAGVLTLFIQTRSVNHGRQKELATEWEYLWRNRLKCSPIPKDKTASIILSKDMIHEIVFKPAIEAKKFTGTLEDSKGSMKIKIDTGKTAERATVDNFVDAKLGRVRYSAEKVSVKLPPLVLTMSEHADAAVYTLAWEFDYTFEWVIQVLPAIGTPPAPTYGTVKATHTIPKDSNKHAKLVTFLDDYSFKLECSVSKDDWGDKFEADDPSGWEEWLGKSGVVPDWVKSLHFGLPNFELPLESVNFFLTTNLLFPDDKQVIDIDKTSGLHIPADLYLVGKVKTK</sequence>
<proteinExistence type="predicted"/>
<evidence type="ECO:0000313" key="1">
    <source>
        <dbReference type="EMBL" id="KAF8431457.1"/>
    </source>
</evidence>
<evidence type="ECO:0000313" key="2">
    <source>
        <dbReference type="Proteomes" id="UP001194468"/>
    </source>
</evidence>
<accession>A0AAD4BIW5</accession>
<dbReference type="AlphaFoldDB" id="A0AAD4BIW5"/>
<comment type="caution">
    <text evidence="1">The sequence shown here is derived from an EMBL/GenBank/DDBJ whole genome shotgun (WGS) entry which is preliminary data.</text>
</comment>
<reference evidence="1" key="1">
    <citation type="submission" date="2019-10" db="EMBL/GenBank/DDBJ databases">
        <authorList>
            <consortium name="DOE Joint Genome Institute"/>
            <person name="Kuo A."/>
            <person name="Miyauchi S."/>
            <person name="Kiss E."/>
            <person name="Drula E."/>
            <person name="Kohler A."/>
            <person name="Sanchez-Garcia M."/>
            <person name="Andreopoulos B."/>
            <person name="Barry K.W."/>
            <person name="Bonito G."/>
            <person name="Buee M."/>
            <person name="Carver A."/>
            <person name="Chen C."/>
            <person name="Cichocki N."/>
            <person name="Clum A."/>
            <person name="Culley D."/>
            <person name="Crous P.W."/>
            <person name="Fauchery L."/>
            <person name="Girlanda M."/>
            <person name="Hayes R."/>
            <person name="Keri Z."/>
            <person name="LaButti K."/>
            <person name="Lipzen A."/>
            <person name="Lombard V."/>
            <person name="Magnuson J."/>
            <person name="Maillard F."/>
            <person name="Morin E."/>
            <person name="Murat C."/>
            <person name="Nolan M."/>
            <person name="Ohm R."/>
            <person name="Pangilinan J."/>
            <person name="Pereira M."/>
            <person name="Perotto S."/>
            <person name="Peter M."/>
            <person name="Riley R."/>
            <person name="Sitrit Y."/>
            <person name="Stielow B."/>
            <person name="Szollosi G."/>
            <person name="Zifcakova L."/>
            <person name="Stursova M."/>
            <person name="Spatafora J.W."/>
            <person name="Tedersoo L."/>
            <person name="Vaario L.-M."/>
            <person name="Yamada A."/>
            <person name="Yan M."/>
            <person name="Wang P."/>
            <person name="Xu J."/>
            <person name="Bruns T."/>
            <person name="Baldrian P."/>
            <person name="Vilgalys R."/>
            <person name="Henrissat B."/>
            <person name="Grigoriev I.V."/>
            <person name="Hibbett D."/>
            <person name="Nagy L.G."/>
            <person name="Martin F.M."/>
        </authorList>
    </citation>
    <scope>NUCLEOTIDE SEQUENCE</scope>
    <source>
        <strain evidence="1">BED1</strain>
    </source>
</reference>
<protein>
    <submittedName>
        <fullName evidence="1">Uncharacterized protein</fullName>
    </submittedName>
</protein>
<name>A0AAD4BIW5_BOLED</name>
<dbReference type="Proteomes" id="UP001194468">
    <property type="component" value="Unassembled WGS sequence"/>
</dbReference>
<reference evidence="1" key="2">
    <citation type="journal article" date="2020" name="Nat. Commun.">
        <title>Large-scale genome sequencing of mycorrhizal fungi provides insights into the early evolution of symbiotic traits.</title>
        <authorList>
            <person name="Miyauchi S."/>
            <person name="Kiss E."/>
            <person name="Kuo A."/>
            <person name="Drula E."/>
            <person name="Kohler A."/>
            <person name="Sanchez-Garcia M."/>
            <person name="Morin E."/>
            <person name="Andreopoulos B."/>
            <person name="Barry K.W."/>
            <person name="Bonito G."/>
            <person name="Buee M."/>
            <person name="Carver A."/>
            <person name="Chen C."/>
            <person name="Cichocki N."/>
            <person name="Clum A."/>
            <person name="Culley D."/>
            <person name="Crous P.W."/>
            <person name="Fauchery L."/>
            <person name="Girlanda M."/>
            <person name="Hayes R.D."/>
            <person name="Keri Z."/>
            <person name="LaButti K."/>
            <person name="Lipzen A."/>
            <person name="Lombard V."/>
            <person name="Magnuson J."/>
            <person name="Maillard F."/>
            <person name="Murat C."/>
            <person name="Nolan M."/>
            <person name="Ohm R.A."/>
            <person name="Pangilinan J."/>
            <person name="Pereira M.F."/>
            <person name="Perotto S."/>
            <person name="Peter M."/>
            <person name="Pfister S."/>
            <person name="Riley R."/>
            <person name="Sitrit Y."/>
            <person name="Stielow J.B."/>
            <person name="Szollosi G."/>
            <person name="Zifcakova L."/>
            <person name="Stursova M."/>
            <person name="Spatafora J.W."/>
            <person name="Tedersoo L."/>
            <person name="Vaario L.M."/>
            <person name="Yamada A."/>
            <person name="Yan M."/>
            <person name="Wang P."/>
            <person name="Xu J."/>
            <person name="Bruns T."/>
            <person name="Baldrian P."/>
            <person name="Vilgalys R."/>
            <person name="Dunand C."/>
            <person name="Henrissat B."/>
            <person name="Grigoriev I.V."/>
            <person name="Hibbett D."/>
            <person name="Nagy L.G."/>
            <person name="Martin F.M."/>
        </authorList>
    </citation>
    <scope>NUCLEOTIDE SEQUENCE</scope>
    <source>
        <strain evidence="1">BED1</strain>
    </source>
</reference>
<keyword evidence="2" id="KW-1185">Reference proteome</keyword>
<organism evidence="1 2">
    <name type="scientific">Boletus edulis BED1</name>
    <dbReference type="NCBI Taxonomy" id="1328754"/>
    <lineage>
        <taxon>Eukaryota</taxon>
        <taxon>Fungi</taxon>
        <taxon>Dikarya</taxon>
        <taxon>Basidiomycota</taxon>
        <taxon>Agaricomycotina</taxon>
        <taxon>Agaricomycetes</taxon>
        <taxon>Agaricomycetidae</taxon>
        <taxon>Boletales</taxon>
        <taxon>Boletineae</taxon>
        <taxon>Boletaceae</taxon>
        <taxon>Boletoideae</taxon>
        <taxon>Boletus</taxon>
    </lineage>
</organism>
<gene>
    <name evidence="1" type="ORF">L210DRAFT_3651142</name>
</gene>